<dbReference type="Pfam" id="PF00196">
    <property type="entry name" value="GerE"/>
    <property type="match status" value="1"/>
</dbReference>
<dbReference type="AlphaFoldDB" id="A0AB39L855"/>
<keyword evidence="3" id="KW-0804">Transcription</keyword>
<reference evidence="5" key="1">
    <citation type="submission" date="2024-07" db="EMBL/GenBank/DDBJ databases">
        <authorList>
            <person name="fu j."/>
        </authorList>
    </citation>
    <scope>NUCLEOTIDE SEQUENCE</scope>
    <source>
        <strain evidence="5">P10A9</strain>
    </source>
</reference>
<sequence length="355" mass="38962">MGTITAQRRSRERIVRIAEAGLDAESLRCEVVAELRRAIGFDAWCWPLVDPASNLMTTGIGEIPHWAGLPRVMELREAAPDVFTQLHSVPDRAGEHVEALSRGTRGDLARSIEWREVLGPAGLGDEMRVAFVDTRHCWAQLHLFRGAEDRPFDDEDAQLMRQIDQPVAAALRHAMARPVGPDSGVDFAVGVMMIDQSLRATAQTPATGQWLEYLQPAAVPYGTTVPASLFQLAARVRYAAQSSGNGRANATCRVRLRSADGCWVLAEGQRLDDATGTVVVTLRRASPRDVFDLACLGYRLSTRETEIAAFLVQGLDTATIARRLFVSEHTVYDHVKSLFAKAGVHSRRELVATIA</sequence>
<dbReference type="CDD" id="cd06170">
    <property type="entry name" value="LuxR_C_like"/>
    <property type="match status" value="1"/>
</dbReference>
<dbReference type="InterPro" id="IPR000792">
    <property type="entry name" value="Tscrpt_reg_LuxR_C"/>
</dbReference>
<dbReference type="EMBL" id="CP163302">
    <property type="protein sequence ID" value="XDP47149.1"/>
    <property type="molecule type" value="Genomic_DNA"/>
</dbReference>
<dbReference type="InterPro" id="IPR016032">
    <property type="entry name" value="Sig_transdc_resp-reg_C-effctor"/>
</dbReference>
<organism evidence="5">
    <name type="scientific">Sinomonas puerhi</name>
    <dbReference type="NCBI Taxonomy" id="3238584"/>
    <lineage>
        <taxon>Bacteria</taxon>
        <taxon>Bacillati</taxon>
        <taxon>Actinomycetota</taxon>
        <taxon>Actinomycetes</taxon>
        <taxon>Micrococcales</taxon>
        <taxon>Micrococcaceae</taxon>
        <taxon>Sinomonas</taxon>
    </lineage>
</organism>
<feature type="domain" description="HTH luxR-type" evidence="4">
    <location>
        <begin position="293"/>
        <end position="355"/>
    </location>
</feature>
<dbReference type="GO" id="GO:0003677">
    <property type="term" value="F:DNA binding"/>
    <property type="evidence" value="ECO:0007669"/>
    <property type="project" value="UniProtKB-KW"/>
</dbReference>
<dbReference type="PANTHER" id="PTHR44688">
    <property type="entry name" value="DNA-BINDING TRANSCRIPTIONAL ACTIVATOR DEVR_DOSR"/>
    <property type="match status" value="1"/>
</dbReference>
<evidence type="ECO:0000259" key="4">
    <source>
        <dbReference type="PROSITE" id="PS50043"/>
    </source>
</evidence>
<dbReference type="RefSeq" id="WP_369047278.1">
    <property type="nucleotide sequence ID" value="NZ_CP163302.1"/>
</dbReference>
<dbReference type="KEGG" id="spue:AB5L97_09315"/>
<dbReference type="Gene3D" id="1.10.10.10">
    <property type="entry name" value="Winged helix-like DNA-binding domain superfamily/Winged helix DNA-binding domain"/>
    <property type="match status" value="1"/>
</dbReference>
<accession>A0AB39L855</accession>
<name>A0AB39L855_9MICC</name>
<protein>
    <submittedName>
        <fullName evidence="5">LuxR C-terminal-related transcriptional regulator</fullName>
    </submittedName>
</protein>
<dbReference type="InterPro" id="IPR036388">
    <property type="entry name" value="WH-like_DNA-bd_sf"/>
</dbReference>
<evidence type="ECO:0000313" key="5">
    <source>
        <dbReference type="EMBL" id="XDP47149.1"/>
    </source>
</evidence>
<dbReference type="PROSITE" id="PS50043">
    <property type="entry name" value="HTH_LUXR_2"/>
    <property type="match status" value="1"/>
</dbReference>
<evidence type="ECO:0000256" key="3">
    <source>
        <dbReference type="ARBA" id="ARBA00023163"/>
    </source>
</evidence>
<proteinExistence type="predicted"/>
<dbReference type="PANTHER" id="PTHR44688:SF16">
    <property type="entry name" value="DNA-BINDING TRANSCRIPTIONAL ACTIVATOR DEVR_DOSR"/>
    <property type="match status" value="1"/>
</dbReference>
<keyword evidence="1" id="KW-0805">Transcription regulation</keyword>
<dbReference type="SUPFAM" id="SSF46894">
    <property type="entry name" value="C-terminal effector domain of the bipartite response regulators"/>
    <property type="match status" value="1"/>
</dbReference>
<evidence type="ECO:0000256" key="2">
    <source>
        <dbReference type="ARBA" id="ARBA00023125"/>
    </source>
</evidence>
<keyword evidence="2" id="KW-0238">DNA-binding</keyword>
<dbReference type="GO" id="GO:0006355">
    <property type="term" value="P:regulation of DNA-templated transcription"/>
    <property type="evidence" value="ECO:0007669"/>
    <property type="project" value="InterPro"/>
</dbReference>
<dbReference type="SMART" id="SM00421">
    <property type="entry name" value="HTH_LUXR"/>
    <property type="match status" value="1"/>
</dbReference>
<evidence type="ECO:0000256" key="1">
    <source>
        <dbReference type="ARBA" id="ARBA00023015"/>
    </source>
</evidence>
<dbReference type="PRINTS" id="PR00038">
    <property type="entry name" value="HTHLUXR"/>
</dbReference>
<dbReference type="PROSITE" id="PS00622">
    <property type="entry name" value="HTH_LUXR_1"/>
    <property type="match status" value="1"/>
</dbReference>
<gene>
    <name evidence="5" type="ORF">AB5L97_09315</name>
</gene>